<proteinExistence type="predicted"/>
<feature type="non-terminal residue" evidence="1">
    <location>
        <position position="1"/>
    </location>
</feature>
<dbReference type="InterPro" id="IPR029063">
    <property type="entry name" value="SAM-dependent_MTases_sf"/>
</dbReference>
<organism evidence="1">
    <name type="scientific">marine sediment metagenome</name>
    <dbReference type="NCBI Taxonomy" id="412755"/>
    <lineage>
        <taxon>unclassified sequences</taxon>
        <taxon>metagenomes</taxon>
        <taxon>ecological metagenomes</taxon>
    </lineage>
</organism>
<sequence length="170" mass="19656">EGFRAGIEYLCGNDHAWADLHKRAVNKRQDWATVAKEWEALFSKLLAAKCENKTRLNKHLEHYSDVYPIRNDAAKQLQSDGRYAFMYSGDYKGQYDKYYEYEAERGVKYGPEDLTGNPRFEQTAGIVDDLMQAFAVQNAPFKNVLDYGCAHGHYVMNLARRFPKLHYTGI</sequence>
<feature type="non-terminal residue" evidence="1">
    <location>
        <position position="170"/>
    </location>
</feature>
<dbReference type="Gene3D" id="3.40.50.150">
    <property type="entry name" value="Vaccinia Virus protein VP39"/>
    <property type="match status" value="1"/>
</dbReference>
<dbReference type="EMBL" id="BARS01013161">
    <property type="protein sequence ID" value="GAF94017.1"/>
    <property type="molecule type" value="Genomic_DNA"/>
</dbReference>
<protein>
    <recommendedName>
        <fullName evidence="2">Methyltransferase domain-containing protein</fullName>
    </recommendedName>
</protein>
<reference evidence="1" key="1">
    <citation type="journal article" date="2014" name="Front. Microbiol.">
        <title>High frequency of phylogenetically diverse reductive dehalogenase-homologous genes in deep subseafloor sedimentary metagenomes.</title>
        <authorList>
            <person name="Kawai M."/>
            <person name="Futagami T."/>
            <person name="Toyoda A."/>
            <person name="Takaki Y."/>
            <person name="Nishi S."/>
            <person name="Hori S."/>
            <person name="Arai W."/>
            <person name="Tsubouchi T."/>
            <person name="Morono Y."/>
            <person name="Uchiyama I."/>
            <person name="Ito T."/>
            <person name="Fujiyama A."/>
            <person name="Inagaki F."/>
            <person name="Takami H."/>
        </authorList>
    </citation>
    <scope>NUCLEOTIDE SEQUENCE</scope>
    <source>
        <strain evidence="1">Expedition CK06-06</strain>
    </source>
</reference>
<accession>X0U0T7</accession>
<evidence type="ECO:0008006" key="2">
    <source>
        <dbReference type="Google" id="ProtNLM"/>
    </source>
</evidence>
<gene>
    <name evidence="1" type="ORF">S01H1_23028</name>
</gene>
<evidence type="ECO:0000313" key="1">
    <source>
        <dbReference type="EMBL" id="GAF94017.1"/>
    </source>
</evidence>
<name>X0U0T7_9ZZZZ</name>
<dbReference type="SUPFAM" id="SSF53335">
    <property type="entry name" value="S-adenosyl-L-methionine-dependent methyltransferases"/>
    <property type="match status" value="1"/>
</dbReference>
<dbReference type="AlphaFoldDB" id="X0U0T7"/>
<comment type="caution">
    <text evidence="1">The sequence shown here is derived from an EMBL/GenBank/DDBJ whole genome shotgun (WGS) entry which is preliminary data.</text>
</comment>